<proteinExistence type="predicted"/>
<name>A0A0V1KRL6_9BILA</name>
<feature type="region of interest" description="Disordered" evidence="1">
    <location>
        <begin position="111"/>
        <end position="132"/>
    </location>
</feature>
<dbReference type="EMBL" id="JYDW01000288">
    <property type="protein sequence ID" value="KRZ49924.1"/>
    <property type="molecule type" value="Genomic_DNA"/>
</dbReference>
<evidence type="ECO:0000313" key="3">
    <source>
        <dbReference type="Proteomes" id="UP000054721"/>
    </source>
</evidence>
<keyword evidence="3" id="KW-1185">Reference proteome</keyword>
<evidence type="ECO:0000313" key="2">
    <source>
        <dbReference type="EMBL" id="KRZ49924.1"/>
    </source>
</evidence>
<accession>A0A0V1KRL6</accession>
<dbReference type="AlphaFoldDB" id="A0A0V1KRL6"/>
<reference evidence="2 3" key="1">
    <citation type="submission" date="2015-05" db="EMBL/GenBank/DDBJ databases">
        <title>Evolution of Trichinella species and genotypes.</title>
        <authorList>
            <person name="Korhonen P.K."/>
            <person name="Edoardo P."/>
            <person name="Giuseppe L.R."/>
            <person name="Gasser R.B."/>
        </authorList>
    </citation>
    <scope>NUCLEOTIDE SEQUENCE [LARGE SCALE GENOMIC DNA]</scope>
    <source>
        <strain evidence="2">ISS10</strain>
    </source>
</reference>
<sequence>MARPNPALAPITTGRGFSPARGTVLGIRSGRRYSTRRSTVAVSCSLPLGVAFLGLRTSGSVCCAPNGSPTSSRAVHLPPIWSSPWGGLAGRLVHCWPTCAAGILRRRARMTTGPPSSWRRPRSRMKSPSRPCTCDSTLLQPLGERTQYSVWRASERSPLPGRTETDPGEAVFAYLLFVISPEESAGVSIVGPHSDLQVHLLDVGLQPHAKATEGDDRTQEVNLEIRPHFQLAV</sequence>
<organism evidence="2 3">
    <name type="scientific">Trichinella nativa</name>
    <dbReference type="NCBI Taxonomy" id="6335"/>
    <lineage>
        <taxon>Eukaryota</taxon>
        <taxon>Metazoa</taxon>
        <taxon>Ecdysozoa</taxon>
        <taxon>Nematoda</taxon>
        <taxon>Enoplea</taxon>
        <taxon>Dorylaimia</taxon>
        <taxon>Trichinellida</taxon>
        <taxon>Trichinellidae</taxon>
        <taxon>Trichinella</taxon>
    </lineage>
</organism>
<evidence type="ECO:0000256" key="1">
    <source>
        <dbReference type="SAM" id="MobiDB-lite"/>
    </source>
</evidence>
<protein>
    <submittedName>
        <fullName evidence="2">Uncharacterized protein</fullName>
    </submittedName>
</protein>
<comment type="caution">
    <text evidence="2">The sequence shown here is derived from an EMBL/GenBank/DDBJ whole genome shotgun (WGS) entry which is preliminary data.</text>
</comment>
<gene>
    <name evidence="2" type="ORF">T02_10520</name>
</gene>
<dbReference type="Proteomes" id="UP000054721">
    <property type="component" value="Unassembled WGS sequence"/>
</dbReference>